<keyword evidence="9 11" id="KW-0129">CBS domain</keyword>
<evidence type="ECO:0000256" key="12">
    <source>
        <dbReference type="PROSITE-ProRule" id="PRU01193"/>
    </source>
</evidence>
<feature type="chain" id="PRO_5008367995" description="Metal transporter" evidence="15">
    <location>
        <begin position="26"/>
        <end position="846"/>
    </location>
</feature>
<evidence type="ECO:0000256" key="10">
    <source>
        <dbReference type="ARBA" id="ARBA00023136"/>
    </source>
</evidence>
<dbReference type="SUPFAM" id="SSF51206">
    <property type="entry name" value="cAMP-binding domain-like"/>
    <property type="match status" value="1"/>
</dbReference>
<keyword evidence="4" id="KW-1003">Cell membrane</keyword>
<dbReference type="PROSITE" id="PS51371">
    <property type="entry name" value="CBS"/>
    <property type="match status" value="2"/>
</dbReference>
<dbReference type="GO" id="GO:0022857">
    <property type="term" value="F:transmembrane transporter activity"/>
    <property type="evidence" value="ECO:0007669"/>
    <property type="project" value="UniProtKB-UniRule"/>
</dbReference>
<feature type="transmembrane region" description="Helical" evidence="13">
    <location>
        <begin position="321"/>
        <end position="341"/>
    </location>
</feature>
<comment type="similarity">
    <text evidence="2 13">Belongs to the ACDP family.</text>
</comment>
<dbReference type="PROSITE" id="PS51846">
    <property type="entry name" value="CNNM"/>
    <property type="match status" value="1"/>
</dbReference>
<dbReference type="AlphaFoldDB" id="A0A1A8CYK1"/>
<dbReference type="GO" id="GO:0010960">
    <property type="term" value="P:magnesium ion homeostasis"/>
    <property type="evidence" value="ECO:0007669"/>
    <property type="project" value="InterPro"/>
</dbReference>
<evidence type="ECO:0000256" key="7">
    <source>
        <dbReference type="ARBA" id="ARBA00022989"/>
    </source>
</evidence>
<dbReference type="EMBL" id="HADZ01020177">
    <property type="protein sequence ID" value="SBP84118.1"/>
    <property type="molecule type" value="Transcribed_RNA"/>
</dbReference>
<evidence type="ECO:0000256" key="15">
    <source>
        <dbReference type="SAM" id="SignalP"/>
    </source>
</evidence>
<dbReference type="SUPFAM" id="SSF54631">
    <property type="entry name" value="CBS-domain pair"/>
    <property type="match status" value="1"/>
</dbReference>
<keyword evidence="8" id="KW-0406">Ion transport</keyword>
<dbReference type="Pfam" id="PF25562">
    <property type="entry name" value="CNBH_CNNM2_C"/>
    <property type="match status" value="1"/>
</dbReference>
<organism evidence="18">
    <name type="scientific">Nothobranchius kadleci</name>
    <name type="common">African annual killifish</name>
    <dbReference type="NCBI Taxonomy" id="1051664"/>
    <lineage>
        <taxon>Eukaryota</taxon>
        <taxon>Metazoa</taxon>
        <taxon>Chordata</taxon>
        <taxon>Craniata</taxon>
        <taxon>Vertebrata</taxon>
        <taxon>Euteleostomi</taxon>
        <taxon>Actinopterygii</taxon>
        <taxon>Neopterygii</taxon>
        <taxon>Teleostei</taxon>
        <taxon>Neoteleostei</taxon>
        <taxon>Acanthomorphata</taxon>
        <taxon>Ovalentaria</taxon>
        <taxon>Atherinomorphae</taxon>
        <taxon>Cyprinodontiformes</taxon>
        <taxon>Nothobranchiidae</taxon>
        <taxon>Nothobranchius</taxon>
    </lineage>
</organism>
<dbReference type="InterPro" id="IPR044751">
    <property type="entry name" value="Ion_transp-like_CBS"/>
</dbReference>
<feature type="signal peptide" evidence="15">
    <location>
        <begin position="1"/>
        <end position="25"/>
    </location>
</feature>
<reference evidence="18" key="2">
    <citation type="submission" date="2016-06" db="EMBL/GenBank/DDBJ databases">
        <title>The genome of a short-lived fish provides insights into sex chromosome evolution and the genetic control of aging.</title>
        <authorList>
            <person name="Reichwald K."/>
            <person name="Felder M."/>
            <person name="Petzold A."/>
            <person name="Koch P."/>
            <person name="Groth M."/>
            <person name="Platzer M."/>
        </authorList>
    </citation>
    <scope>NUCLEOTIDE SEQUENCE</scope>
    <source>
        <tissue evidence="18">Brain</tissue>
    </source>
</reference>
<dbReference type="Gene3D" id="3.10.580.10">
    <property type="entry name" value="CBS-domain"/>
    <property type="match status" value="1"/>
</dbReference>
<dbReference type="PANTHER" id="PTHR12064:SF94">
    <property type="entry name" value="UNEXTENDED PROTEIN"/>
    <property type="match status" value="1"/>
</dbReference>
<keyword evidence="7 12" id="KW-1133">Transmembrane helix</keyword>
<evidence type="ECO:0000256" key="14">
    <source>
        <dbReference type="SAM" id="MobiDB-lite"/>
    </source>
</evidence>
<evidence type="ECO:0000256" key="1">
    <source>
        <dbReference type="ARBA" id="ARBA00004651"/>
    </source>
</evidence>
<feature type="transmembrane region" description="Helical" evidence="13">
    <location>
        <begin position="290"/>
        <end position="309"/>
    </location>
</feature>
<gene>
    <name evidence="18" type="primary">CNNM4</name>
</gene>
<dbReference type="InterPro" id="IPR057492">
    <property type="entry name" value="Ig_CNNM1/2/4_N"/>
</dbReference>
<proteinExistence type="inferred from homology"/>
<comment type="subcellular location">
    <subcellularLocation>
        <location evidence="1 13">Cell membrane</location>
        <topology evidence="1 13">Multi-pass membrane protein</topology>
    </subcellularLocation>
</comment>
<dbReference type="CDD" id="cd04590">
    <property type="entry name" value="CBS_pair_CorC_HlyC_assoc"/>
    <property type="match status" value="1"/>
</dbReference>
<feature type="transmembrane region" description="Helical" evidence="13">
    <location>
        <begin position="205"/>
        <end position="229"/>
    </location>
</feature>
<protein>
    <recommendedName>
        <fullName evidence="13">Metal transporter</fullName>
    </recommendedName>
</protein>
<dbReference type="FunFam" id="3.10.580.10:FF:000001">
    <property type="entry name" value="Putative metal transporter CNNM3 isoform 2"/>
    <property type="match status" value="1"/>
</dbReference>
<feature type="transmembrane region" description="Helical" evidence="13">
    <location>
        <begin position="263"/>
        <end position="284"/>
    </location>
</feature>
<dbReference type="Gene3D" id="2.60.120.10">
    <property type="entry name" value="Jelly Rolls"/>
    <property type="match status" value="1"/>
</dbReference>
<comment type="function">
    <text evidence="13">Metal transporter.</text>
</comment>
<dbReference type="Pfam" id="PF01595">
    <property type="entry name" value="CNNM"/>
    <property type="match status" value="1"/>
</dbReference>
<evidence type="ECO:0000256" key="4">
    <source>
        <dbReference type="ARBA" id="ARBA00022475"/>
    </source>
</evidence>
<evidence type="ECO:0000256" key="9">
    <source>
        <dbReference type="ARBA" id="ARBA00023122"/>
    </source>
</evidence>
<dbReference type="InterPro" id="IPR014710">
    <property type="entry name" value="RmlC-like_jellyroll"/>
</dbReference>
<dbReference type="InterPro" id="IPR002550">
    <property type="entry name" value="CNNM"/>
</dbReference>
<feature type="domain" description="CBS" evidence="16">
    <location>
        <begin position="400"/>
        <end position="463"/>
    </location>
</feature>
<dbReference type="GO" id="GO:0005886">
    <property type="term" value="C:plasma membrane"/>
    <property type="evidence" value="ECO:0007669"/>
    <property type="project" value="UniProtKB-SubCell"/>
</dbReference>
<keyword evidence="3" id="KW-0813">Transport</keyword>
<dbReference type="PANTHER" id="PTHR12064">
    <property type="entry name" value="METAL TRANSPORTER CNNM"/>
    <property type="match status" value="1"/>
</dbReference>
<keyword evidence="15" id="KW-0732">Signal</keyword>
<evidence type="ECO:0000259" key="16">
    <source>
        <dbReference type="PROSITE" id="PS51371"/>
    </source>
</evidence>
<evidence type="ECO:0000256" key="13">
    <source>
        <dbReference type="RuleBase" id="RU369091"/>
    </source>
</evidence>
<evidence type="ECO:0000259" key="17">
    <source>
        <dbReference type="PROSITE" id="PS51846"/>
    </source>
</evidence>
<dbReference type="InterPro" id="IPR000644">
    <property type="entry name" value="CBS_dom"/>
</dbReference>
<dbReference type="InterPro" id="IPR046342">
    <property type="entry name" value="CBS_dom_sf"/>
</dbReference>
<evidence type="ECO:0000256" key="6">
    <source>
        <dbReference type="ARBA" id="ARBA00022737"/>
    </source>
</evidence>
<evidence type="ECO:0000256" key="5">
    <source>
        <dbReference type="ARBA" id="ARBA00022692"/>
    </source>
</evidence>
<feature type="region of interest" description="Disordered" evidence="14">
    <location>
        <begin position="688"/>
        <end position="711"/>
    </location>
</feature>
<evidence type="ECO:0000313" key="18">
    <source>
        <dbReference type="EMBL" id="SBP84118.1"/>
    </source>
</evidence>
<keyword evidence="6" id="KW-0677">Repeat</keyword>
<evidence type="ECO:0000256" key="8">
    <source>
        <dbReference type="ARBA" id="ARBA00023065"/>
    </source>
</evidence>
<feature type="domain" description="CNNM transmembrane" evidence="17">
    <location>
        <begin position="201"/>
        <end position="381"/>
    </location>
</feature>
<evidence type="ECO:0000256" key="3">
    <source>
        <dbReference type="ARBA" id="ARBA00022448"/>
    </source>
</evidence>
<sequence>MATEWSGQQGYILTVVICLWSAVSGRTETATAAPGSSGVRTGSQVLGMRLERSDKPSSTNDDGVIQVTEESTVQLRFYGVQLHSGAWTQIRFTELADGGGDEDEEGEPREAVAAARAGRDIAVVDSPDRTCVEFTKDISIGHFLNVSSRGTSGLLSVHVKPLRKSEAWKEYALCTPSEDGARWVLLGDSDGRVLVMEEKKSLLPMWLQAILISCLLVLSGMFSGLNLGLMALDPMELRIVQSCGTDKEKKYARKIEPIRSKGNYLLCSLLLGNVLVNTTLTILLDDLIGSGLGAVVASTIGIVIFGEIVPQALCSRHGLAVGANTILVTKFFMLLTFPLSFPISKLLDVLLGQEIGTVYNREKLVGMLKVTEPYNDLDKEELNMIQGALELRTKTVEDVMTPLANCFMIHADAVLDFNTMSEIMESGYTRIPVYDDERSNIVDILYVKDLAFVDPDDCTNLKTITKFYNHPVHFVFHDTKLDAMLEEFKKGKSHLAIVQRVNNEGEGDPFYEVLGIVTLEDVIEEIIKSEILDETDLYTDNKTKKKITHRERKQDFSAFKPTDNEMKVKISPQLLLATLRFLATEVEPFSPAQMSEKILLRLLKHPNVIQELKYDEKNKRAAEHYLFHRNKPVDYFILVLQGKVEVEAGKEGMKFEAGPFTFYGMMALTTSPVPLSLSRTFAVSRTESLAGSPENKSPPRPFGVNHSDSVNRGDRVDAVTPTLGSSNNQLNSFLHIYVPDYSVRARSDLQFIKVTRQQYQNAVMASRMDKTPQSTDSEFTKIELTLTELHDRVEAPPLLTTMTSTTSPSPAVAISIANETSHLISQQQNCVGLSRSNHSTHNEGPI</sequence>
<keyword evidence="5 12" id="KW-0812">Transmembrane</keyword>
<dbReference type="GO" id="GO:0006811">
    <property type="term" value="P:monoatomic ion transport"/>
    <property type="evidence" value="ECO:0007669"/>
    <property type="project" value="UniProtKB-KW"/>
</dbReference>
<feature type="domain" description="CBS" evidence="16">
    <location>
        <begin position="468"/>
        <end position="534"/>
    </location>
</feature>
<name>A0A1A8CYK1_NOTKA</name>
<evidence type="ECO:0000256" key="2">
    <source>
        <dbReference type="ARBA" id="ARBA00010484"/>
    </source>
</evidence>
<dbReference type="Pfam" id="PF00571">
    <property type="entry name" value="CBS"/>
    <property type="match status" value="1"/>
</dbReference>
<dbReference type="Pfam" id="PF25511">
    <property type="entry name" value="Ig_CNNM4_N"/>
    <property type="match status" value="1"/>
</dbReference>
<dbReference type="InterPro" id="IPR018490">
    <property type="entry name" value="cNMP-bd_dom_sf"/>
</dbReference>
<reference evidence="18" key="1">
    <citation type="submission" date="2016-05" db="EMBL/GenBank/DDBJ databases">
        <authorList>
            <person name="Lavstsen T."/>
            <person name="Jespersen J.S."/>
        </authorList>
    </citation>
    <scope>NUCLEOTIDE SEQUENCE</scope>
    <source>
        <tissue evidence="18">Brain</tissue>
    </source>
</reference>
<evidence type="ECO:0000256" key="11">
    <source>
        <dbReference type="PROSITE-ProRule" id="PRU00703"/>
    </source>
</evidence>
<accession>A0A1A8CYK1</accession>
<keyword evidence="10 12" id="KW-0472">Membrane</keyword>
<dbReference type="InterPro" id="IPR045095">
    <property type="entry name" value="ACDP"/>
</dbReference>